<dbReference type="Proteomes" id="UP000679725">
    <property type="component" value="Unassembled WGS sequence"/>
</dbReference>
<dbReference type="EMBL" id="CAJRAU010000003">
    <property type="protein sequence ID" value="CAG5069778.1"/>
    <property type="molecule type" value="Genomic_DNA"/>
</dbReference>
<evidence type="ECO:0000313" key="2">
    <source>
        <dbReference type="Proteomes" id="UP000679725"/>
    </source>
</evidence>
<evidence type="ECO:0000313" key="1">
    <source>
        <dbReference type="EMBL" id="CAG5069778.1"/>
    </source>
</evidence>
<accession>A0ABM8UQI2</accession>
<organism evidence="1 2">
    <name type="scientific">Dyadobacter linearis</name>
    <dbReference type="NCBI Taxonomy" id="2823330"/>
    <lineage>
        <taxon>Bacteria</taxon>
        <taxon>Pseudomonadati</taxon>
        <taxon>Bacteroidota</taxon>
        <taxon>Cytophagia</taxon>
        <taxon>Cytophagales</taxon>
        <taxon>Spirosomataceae</taxon>
        <taxon>Dyadobacter</taxon>
    </lineage>
</organism>
<gene>
    <name evidence="1" type="ORF">DYBT9623_02515</name>
</gene>
<proteinExistence type="predicted"/>
<sequence>MVFVLLNIKSNLNDKCMLDVKNIQIGFGVFI</sequence>
<protein>
    <submittedName>
        <fullName evidence="1">Uncharacterized protein</fullName>
    </submittedName>
</protein>
<reference evidence="1 2" key="1">
    <citation type="submission" date="2021-04" db="EMBL/GenBank/DDBJ databases">
        <authorList>
            <person name="Rodrigo-Torres L."/>
            <person name="Arahal R. D."/>
            <person name="Lucena T."/>
        </authorList>
    </citation>
    <scope>NUCLEOTIDE SEQUENCE [LARGE SCALE GENOMIC DNA]</scope>
    <source>
        <strain evidence="1 2">CECT 9623</strain>
    </source>
</reference>
<comment type="caution">
    <text evidence="1">The sequence shown here is derived from an EMBL/GenBank/DDBJ whole genome shotgun (WGS) entry which is preliminary data.</text>
</comment>
<name>A0ABM8UQI2_9BACT</name>
<keyword evidence="2" id="KW-1185">Reference proteome</keyword>